<comment type="subcellular location">
    <subcellularLocation>
        <location evidence="1">Cell membrane</location>
        <topology evidence="1">Multi-pass membrane protein</topology>
    </subcellularLocation>
</comment>
<dbReference type="Proteomes" id="UP001500227">
    <property type="component" value="Unassembled WGS sequence"/>
</dbReference>
<proteinExistence type="predicted"/>
<dbReference type="Gene3D" id="1.20.81.30">
    <property type="entry name" value="Type II secretion system (T2SS), domain F"/>
    <property type="match status" value="1"/>
</dbReference>
<evidence type="ECO:0000256" key="4">
    <source>
        <dbReference type="ARBA" id="ARBA00022989"/>
    </source>
</evidence>
<gene>
    <name evidence="8" type="ORF">GCM10023337_18270</name>
</gene>
<sequence>MRLQRLLRLDEIQIEVFFARQCAGAMLGALVGVLVGGIWMGVIGLGLGFYLPILGWQRRLRLQQQQMQYDFPFMLDLLTLSLEAGMGAWMALQLCVQHLPDQALRAHLQKVLDELRTGVPRDEVLTRLANQVDLDEMQAFVAAWQQSLDMGVSLGPLLRQQAQQRRQERFLRAEKKAMEAPVKMLFPLVTCIFPCTFLVIGYPLVFQLWQAF</sequence>
<evidence type="ECO:0000256" key="1">
    <source>
        <dbReference type="ARBA" id="ARBA00004651"/>
    </source>
</evidence>
<keyword evidence="3 6" id="KW-0812">Transmembrane</keyword>
<organism evidence="8 9">
    <name type="scientific">Paenalcaligenes hermetiae</name>
    <dbReference type="NCBI Taxonomy" id="1157987"/>
    <lineage>
        <taxon>Bacteria</taxon>
        <taxon>Pseudomonadati</taxon>
        <taxon>Pseudomonadota</taxon>
        <taxon>Betaproteobacteria</taxon>
        <taxon>Burkholderiales</taxon>
        <taxon>Alcaligenaceae</taxon>
        <taxon>Paenalcaligenes</taxon>
    </lineage>
</organism>
<feature type="transmembrane region" description="Helical" evidence="6">
    <location>
        <begin position="185"/>
        <end position="209"/>
    </location>
</feature>
<evidence type="ECO:0000256" key="6">
    <source>
        <dbReference type="SAM" id="Phobius"/>
    </source>
</evidence>
<dbReference type="InterPro" id="IPR018076">
    <property type="entry name" value="T2SS_GspF_dom"/>
</dbReference>
<reference evidence="9" key="1">
    <citation type="journal article" date="2019" name="Int. J. Syst. Evol. Microbiol.">
        <title>The Global Catalogue of Microorganisms (GCM) 10K type strain sequencing project: providing services to taxonomists for standard genome sequencing and annotation.</title>
        <authorList>
            <consortium name="The Broad Institute Genomics Platform"/>
            <consortium name="The Broad Institute Genome Sequencing Center for Infectious Disease"/>
            <person name="Wu L."/>
            <person name="Ma J."/>
        </authorList>
    </citation>
    <scope>NUCLEOTIDE SEQUENCE [LARGE SCALE GENOMIC DNA]</scope>
    <source>
        <strain evidence="9">JCM 18423</strain>
    </source>
</reference>
<protein>
    <recommendedName>
        <fullName evidence="7">Type II secretion system protein GspF domain-containing protein</fullName>
    </recommendedName>
</protein>
<keyword evidence="4 6" id="KW-1133">Transmembrane helix</keyword>
<evidence type="ECO:0000256" key="3">
    <source>
        <dbReference type="ARBA" id="ARBA00022692"/>
    </source>
</evidence>
<feature type="domain" description="Type II secretion system protein GspF" evidence="7">
    <location>
        <begin position="75"/>
        <end position="200"/>
    </location>
</feature>
<comment type="caution">
    <text evidence="8">The sequence shown here is derived from an EMBL/GenBank/DDBJ whole genome shotgun (WGS) entry which is preliminary data.</text>
</comment>
<evidence type="ECO:0000313" key="8">
    <source>
        <dbReference type="EMBL" id="GAA5091857.1"/>
    </source>
</evidence>
<name>A0ABP9MB32_9BURK</name>
<evidence type="ECO:0000259" key="7">
    <source>
        <dbReference type="Pfam" id="PF00482"/>
    </source>
</evidence>
<dbReference type="PANTHER" id="PTHR35007:SF2">
    <property type="entry name" value="PILUS ASSEMBLE PROTEIN"/>
    <property type="match status" value="1"/>
</dbReference>
<dbReference type="Pfam" id="PF00482">
    <property type="entry name" value="T2SSF"/>
    <property type="match status" value="1"/>
</dbReference>
<accession>A0ABP9MB32</accession>
<dbReference type="PANTHER" id="PTHR35007">
    <property type="entry name" value="INTEGRAL MEMBRANE PROTEIN-RELATED"/>
    <property type="match status" value="1"/>
</dbReference>
<evidence type="ECO:0000256" key="5">
    <source>
        <dbReference type="ARBA" id="ARBA00023136"/>
    </source>
</evidence>
<evidence type="ECO:0000256" key="2">
    <source>
        <dbReference type="ARBA" id="ARBA00022475"/>
    </source>
</evidence>
<evidence type="ECO:0000313" key="9">
    <source>
        <dbReference type="Proteomes" id="UP001500227"/>
    </source>
</evidence>
<keyword evidence="5 6" id="KW-0472">Membrane</keyword>
<keyword evidence="9" id="KW-1185">Reference proteome</keyword>
<dbReference type="EMBL" id="BAABKD010000011">
    <property type="protein sequence ID" value="GAA5091857.1"/>
    <property type="molecule type" value="Genomic_DNA"/>
</dbReference>
<dbReference type="InterPro" id="IPR042094">
    <property type="entry name" value="T2SS_GspF_sf"/>
</dbReference>
<feature type="transmembrane region" description="Helical" evidence="6">
    <location>
        <begin position="27"/>
        <end position="51"/>
    </location>
</feature>
<keyword evidence="2" id="KW-1003">Cell membrane</keyword>